<evidence type="ECO:0000256" key="3">
    <source>
        <dbReference type="ARBA" id="ARBA00023082"/>
    </source>
</evidence>
<dbReference type="InterPro" id="IPR014284">
    <property type="entry name" value="RNA_pol_sigma-70_dom"/>
</dbReference>
<evidence type="ECO:0000313" key="9">
    <source>
        <dbReference type="Proteomes" id="UP000326903"/>
    </source>
</evidence>
<evidence type="ECO:0000256" key="2">
    <source>
        <dbReference type="ARBA" id="ARBA00023015"/>
    </source>
</evidence>
<evidence type="ECO:0000259" key="6">
    <source>
        <dbReference type="Pfam" id="PF04542"/>
    </source>
</evidence>
<comment type="caution">
    <text evidence="8">The sequence shown here is derived from an EMBL/GenBank/DDBJ whole genome shotgun (WGS) entry which is preliminary data.</text>
</comment>
<dbReference type="AlphaFoldDB" id="A0A5J5ID26"/>
<dbReference type="InterPro" id="IPR036388">
    <property type="entry name" value="WH-like_DNA-bd_sf"/>
</dbReference>
<dbReference type="SUPFAM" id="SSF88946">
    <property type="entry name" value="Sigma2 domain of RNA polymerase sigma factors"/>
    <property type="match status" value="1"/>
</dbReference>
<name>A0A5J5ID26_9BACT</name>
<reference evidence="8 9" key="1">
    <citation type="submission" date="2019-09" db="EMBL/GenBank/DDBJ databases">
        <title>Draft genome sequence of Ginsengibacter sp. BR5-29.</title>
        <authorList>
            <person name="Im W.-T."/>
        </authorList>
    </citation>
    <scope>NUCLEOTIDE SEQUENCE [LARGE SCALE GENOMIC DNA]</scope>
    <source>
        <strain evidence="8 9">BR5-29</strain>
    </source>
</reference>
<dbReference type="Pfam" id="PF04542">
    <property type="entry name" value="Sigma70_r2"/>
    <property type="match status" value="1"/>
</dbReference>
<keyword evidence="5" id="KW-0804">Transcription</keyword>
<gene>
    <name evidence="8" type="ORF">FW778_16315</name>
</gene>
<dbReference type="EMBL" id="VYQF01000005">
    <property type="protein sequence ID" value="KAA9037657.1"/>
    <property type="molecule type" value="Genomic_DNA"/>
</dbReference>
<dbReference type="NCBIfam" id="TIGR02937">
    <property type="entry name" value="sigma70-ECF"/>
    <property type="match status" value="1"/>
</dbReference>
<dbReference type="InterPro" id="IPR013249">
    <property type="entry name" value="RNA_pol_sigma70_r4_t2"/>
</dbReference>
<dbReference type="InterPro" id="IPR013324">
    <property type="entry name" value="RNA_pol_sigma_r3/r4-like"/>
</dbReference>
<protein>
    <submittedName>
        <fullName evidence="8">Sigma-70 family RNA polymerase sigma factor</fullName>
    </submittedName>
</protein>
<dbReference type="SUPFAM" id="SSF88659">
    <property type="entry name" value="Sigma3 and sigma4 domains of RNA polymerase sigma factors"/>
    <property type="match status" value="1"/>
</dbReference>
<evidence type="ECO:0000313" key="8">
    <source>
        <dbReference type="EMBL" id="KAA9037657.1"/>
    </source>
</evidence>
<dbReference type="PANTHER" id="PTHR43133">
    <property type="entry name" value="RNA POLYMERASE ECF-TYPE SIGMA FACTO"/>
    <property type="match status" value="1"/>
</dbReference>
<dbReference type="Proteomes" id="UP000326903">
    <property type="component" value="Unassembled WGS sequence"/>
</dbReference>
<organism evidence="8 9">
    <name type="scientific">Ginsengibacter hankyongi</name>
    <dbReference type="NCBI Taxonomy" id="2607284"/>
    <lineage>
        <taxon>Bacteria</taxon>
        <taxon>Pseudomonadati</taxon>
        <taxon>Bacteroidota</taxon>
        <taxon>Chitinophagia</taxon>
        <taxon>Chitinophagales</taxon>
        <taxon>Chitinophagaceae</taxon>
        <taxon>Ginsengibacter</taxon>
    </lineage>
</organism>
<sequence>MFISNVNYGNYLCLHLIKKNTKQLKSQSYNDTDDSELLQNFYNDRDNKWLGILLPRYTLLLLGVCMKYLKNEEDAKDCVQQIFIKIINELHKYKVDYFKSWIYVIAKNHCLMKLRDKGKLTAELNEKMTSVPDETEEKNSLIEKDVLLNKMMNAIKRLNSEQKECVSLFYLQKKSYAEIADITGFTMLQVKSHIQNGKRNLRLMMENN</sequence>
<feature type="domain" description="RNA polymerase sigma factor 70 region 4 type 2" evidence="7">
    <location>
        <begin position="150"/>
        <end position="201"/>
    </location>
</feature>
<dbReference type="GO" id="GO:0003677">
    <property type="term" value="F:DNA binding"/>
    <property type="evidence" value="ECO:0007669"/>
    <property type="project" value="UniProtKB-KW"/>
</dbReference>
<evidence type="ECO:0000256" key="4">
    <source>
        <dbReference type="ARBA" id="ARBA00023125"/>
    </source>
</evidence>
<dbReference type="Gene3D" id="1.10.1740.10">
    <property type="match status" value="1"/>
</dbReference>
<accession>A0A5J5ID26</accession>
<dbReference type="GO" id="GO:0006352">
    <property type="term" value="P:DNA-templated transcription initiation"/>
    <property type="evidence" value="ECO:0007669"/>
    <property type="project" value="InterPro"/>
</dbReference>
<dbReference type="Gene3D" id="1.10.10.10">
    <property type="entry name" value="Winged helix-like DNA-binding domain superfamily/Winged helix DNA-binding domain"/>
    <property type="match status" value="1"/>
</dbReference>
<dbReference type="CDD" id="cd06171">
    <property type="entry name" value="Sigma70_r4"/>
    <property type="match status" value="1"/>
</dbReference>
<comment type="similarity">
    <text evidence="1">Belongs to the sigma-70 factor family. ECF subfamily.</text>
</comment>
<dbReference type="InterPro" id="IPR013325">
    <property type="entry name" value="RNA_pol_sigma_r2"/>
</dbReference>
<dbReference type="InterPro" id="IPR007627">
    <property type="entry name" value="RNA_pol_sigma70_r2"/>
</dbReference>
<evidence type="ECO:0000259" key="7">
    <source>
        <dbReference type="Pfam" id="PF08281"/>
    </source>
</evidence>
<dbReference type="PANTHER" id="PTHR43133:SF8">
    <property type="entry name" value="RNA POLYMERASE SIGMA FACTOR HI_1459-RELATED"/>
    <property type="match status" value="1"/>
</dbReference>
<dbReference type="GO" id="GO:0016987">
    <property type="term" value="F:sigma factor activity"/>
    <property type="evidence" value="ECO:0007669"/>
    <property type="project" value="UniProtKB-KW"/>
</dbReference>
<keyword evidence="3" id="KW-0731">Sigma factor</keyword>
<proteinExistence type="inferred from homology"/>
<keyword evidence="2" id="KW-0805">Transcription regulation</keyword>
<dbReference type="RefSeq" id="WP_150415892.1">
    <property type="nucleotide sequence ID" value="NZ_VYQF01000005.1"/>
</dbReference>
<keyword evidence="9" id="KW-1185">Reference proteome</keyword>
<feature type="domain" description="RNA polymerase sigma-70 region 2" evidence="6">
    <location>
        <begin position="56"/>
        <end position="118"/>
    </location>
</feature>
<evidence type="ECO:0000256" key="1">
    <source>
        <dbReference type="ARBA" id="ARBA00010641"/>
    </source>
</evidence>
<keyword evidence="4" id="KW-0238">DNA-binding</keyword>
<dbReference type="Pfam" id="PF08281">
    <property type="entry name" value="Sigma70_r4_2"/>
    <property type="match status" value="1"/>
</dbReference>
<evidence type="ECO:0000256" key="5">
    <source>
        <dbReference type="ARBA" id="ARBA00023163"/>
    </source>
</evidence>
<dbReference type="InterPro" id="IPR039425">
    <property type="entry name" value="RNA_pol_sigma-70-like"/>
</dbReference>